<dbReference type="EMBL" id="FLQW01000626">
    <property type="protein sequence ID" value="SBS85033.1"/>
    <property type="molecule type" value="Genomic_DNA"/>
</dbReference>
<dbReference type="PANTHER" id="PTHR12181">
    <property type="entry name" value="LIPIN"/>
    <property type="match status" value="1"/>
</dbReference>
<feature type="region of interest" description="Disordered" evidence="1">
    <location>
        <begin position="179"/>
        <end position="243"/>
    </location>
</feature>
<feature type="domain" description="Lipin N-terminal" evidence="2">
    <location>
        <begin position="17"/>
        <end position="121"/>
    </location>
</feature>
<proteinExistence type="predicted"/>
<dbReference type="Pfam" id="PF04571">
    <property type="entry name" value="Lipin_N"/>
    <property type="match status" value="1"/>
</dbReference>
<dbReference type="InterPro" id="IPR007651">
    <property type="entry name" value="Lipin_N"/>
</dbReference>
<organism evidence="3 4">
    <name type="scientific">Plasmodium malariae</name>
    <dbReference type="NCBI Taxonomy" id="5858"/>
    <lineage>
        <taxon>Eukaryota</taxon>
        <taxon>Sar</taxon>
        <taxon>Alveolata</taxon>
        <taxon>Apicomplexa</taxon>
        <taxon>Aconoidasida</taxon>
        <taxon>Haemosporida</taxon>
        <taxon>Plasmodiidae</taxon>
        <taxon>Plasmodium</taxon>
        <taxon>Plasmodium (Plasmodium)</taxon>
    </lineage>
</organism>
<evidence type="ECO:0000313" key="4">
    <source>
        <dbReference type="Proteomes" id="UP000078597"/>
    </source>
</evidence>
<name>A0A1A8W1L0_PLAMA</name>
<feature type="non-terminal residue" evidence="3">
    <location>
        <position position="312"/>
    </location>
</feature>
<accession>A0A1A8W1L0</accession>
<dbReference type="PANTHER" id="PTHR12181:SF12">
    <property type="entry name" value="PHOSPHATIDATE PHOSPHATASE"/>
    <property type="match status" value="1"/>
</dbReference>
<dbReference type="GO" id="GO:0008195">
    <property type="term" value="F:phosphatidate phosphatase activity"/>
    <property type="evidence" value="ECO:0007669"/>
    <property type="project" value="TreeGrafter"/>
</dbReference>
<feature type="region of interest" description="Disordered" evidence="1">
    <location>
        <begin position="287"/>
        <end position="312"/>
    </location>
</feature>
<evidence type="ECO:0000313" key="3">
    <source>
        <dbReference type="EMBL" id="SBS85033.1"/>
    </source>
</evidence>
<gene>
    <name evidence="3" type="ORF">PMALA_011470</name>
</gene>
<feature type="compositionally biased region" description="Basic and acidic residues" evidence="1">
    <location>
        <begin position="289"/>
        <end position="312"/>
    </location>
</feature>
<sequence>MCRNICRDVSLYVKWGKIVSSVSNALDFNQATLSGCIDIICIESEIENKLKGDNKLNVTYKSTPFHVRFGKTKLLRSKEKIVSILVNGKSTNLHMKLGSAGEAYFVEKTYEDVEEELETSPLSSPRYEYHDLYIDQHIDSCSISDSLNNFKSDEDDSDKFSVHNLTGERRKSVDLNYKLEKNKGKKKSNTEINSKSDNNLVNKDGKEQEKKKKKSLVHRPSELMEDGIVHKRKTKEDEQNANSEWSWSWGRLPHLKTHDYVSDNCTVISSNNKNKKKTKVKKYYNVSESVHDHSSSKENEECVRKRNFSESN</sequence>
<evidence type="ECO:0000256" key="1">
    <source>
        <dbReference type="SAM" id="MobiDB-lite"/>
    </source>
</evidence>
<dbReference type="InterPro" id="IPR026058">
    <property type="entry name" value="LIPIN"/>
</dbReference>
<dbReference type="AlphaFoldDB" id="A0A1A8W1L0"/>
<evidence type="ECO:0000259" key="2">
    <source>
        <dbReference type="Pfam" id="PF04571"/>
    </source>
</evidence>
<protein>
    <recommendedName>
        <fullName evidence="2">Lipin N-terminal domain-containing protein</fullName>
    </recommendedName>
</protein>
<feature type="compositionally biased region" description="Polar residues" evidence="1">
    <location>
        <begin position="190"/>
        <end position="201"/>
    </location>
</feature>
<reference evidence="4" key="1">
    <citation type="submission" date="2016-05" db="EMBL/GenBank/DDBJ databases">
        <authorList>
            <person name="Naeem Raeece"/>
        </authorList>
    </citation>
    <scope>NUCLEOTIDE SEQUENCE [LARGE SCALE GENOMIC DNA]</scope>
</reference>
<dbReference type="Proteomes" id="UP000078597">
    <property type="component" value="Unassembled WGS sequence"/>
</dbReference>
<dbReference type="VEuPathDB" id="PlasmoDB:PmUG01_08053000"/>